<dbReference type="EMBL" id="PNYA01000021">
    <property type="protein sequence ID" value="PMS17003.1"/>
    <property type="molecule type" value="Genomic_DNA"/>
</dbReference>
<proteinExistence type="predicted"/>
<dbReference type="RefSeq" id="WP_102647425.1">
    <property type="nucleotide sequence ID" value="NZ_PNYA01000021.1"/>
</dbReference>
<evidence type="ECO:0000313" key="2">
    <source>
        <dbReference type="Proteomes" id="UP000235616"/>
    </source>
</evidence>
<comment type="caution">
    <text evidence="1">The sequence shown here is derived from an EMBL/GenBank/DDBJ whole genome shotgun (WGS) entry which is preliminary data.</text>
</comment>
<accession>A0A2N7VIM3</accession>
<evidence type="ECO:0000313" key="1">
    <source>
        <dbReference type="EMBL" id="PMS17003.1"/>
    </source>
</evidence>
<organism evidence="1 2">
    <name type="scientific">Trinickia dabaoshanensis</name>
    <dbReference type="NCBI Taxonomy" id="564714"/>
    <lineage>
        <taxon>Bacteria</taxon>
        <taxon>Pseudomonadati</taxon>
        <taxon>Pseudomonadota</taxon>
        <taxon>Betaproteobacteria</taxon>
        <taxon>Burkholderiales</taxon>
        <taxon>Burkholderiaceae</taxon>
        <taxon>Trinickia</taxon>
    </lineage>
</organism>
<name>A0A2N7VIM3_9BURK</name>
<keyword evidence="2" id="KW-1185">Reference proteome</keyword>
<dbReference type="Proteomes" id="UP000235616">
    <property type="component" value="Unassembled WGS sequence"/>
</dbReference>
<protein>
    <submittedName>
        <fullName evidence="1">Uncharacterized protein</fullName>
    </submittedName>
</protein>
<dbReference type="OrthoDB" id="9156882at2"/>
<gene>
    <name evidence="1" type="ORF">C0Z18_21280</name>
</gene>
<dbReference type="AlphaFoldDB" id="A0A2N7VIM3"/>
<reference evidence="1 2" key="1">
    <citation type="submission" date="2018-01" db="EMBL/GenBank/DDBJ databases">
        <title>Whole genome analyses suggest that Burkholderia sensu lato contains two further novel genera in the rhizoxinica-symbiotica group Mycetohabitans gen. nov., and Trinickia gen. nov.: implications for the evolution of diazotrophy and nodulation in the Burkholderiaceae.</title>
        <authorList>
            <person name="Estrada-de los Santos P."/>
            <person name="Palmer M."/>
            <person name="Chavez-Ramirez B."/>
            <person name="Beukes C."/>
            <person name="Steenkamp E.T."/>
            <person name="Hirsch A.M."/>
            <person name="Manyaka P."/>
            <person name="Maluk M."/>
            <person name="Lafos M."/>
            <person name="Crook M."/>
            <person name="Gross E."/>
            <person name="Simon M.F."/>
            <person name="Bueno dos Reis Junior F."/>
            <person name="Poole P.S."/>
            <person name="Venter S.N."/>
            <person name="James E.K."/>
        </authorList>
    </citation>
    <scope>NUCLEOTIDE SEQUENCE [LARGE SCALE GENOMIC DNA]</scope>
    <source>
        <strain evidence="1 2">GIMN1.004</strain>
    </source>
</reference>
<sequence>MKLTFSWQDAAGRETPCCSSVIVNKDGVSLLACLLMDDGGQGYLGTVPWIDEGIAKVDAVLGGEITEGNWDRDDWGAKLKSDEAVIYSLNDEDYKEVIDLTVLRRALVAWREFVQSVPDTNIKKEVEI</sequence>